<feature type="region of interest" description="Disordered" evidence="2">
    <location>
        <begin position="492"/>
        <end position="516"/>
    </location>
</feature>
<dbReference type="GO" id="GO:0000978">
    <property type="term" value="F:RNA polymerase II cis-regulatory region sequence-specific DNA binding"/>
    <property type="evidence" value="ECO:0007669"/>
    <property type="project" value="TreeGrafter"/>
</dbReference>
<evidence type="ECO:0000259" key="3">
    <source>
        <dbReference type="PROSITE" id="PS50090"/>
    </source>
</evidence>
<feature type="region of interest" description="Disordered" evidence="2">
    <location>
        <begin position="1"/>
        <end position="45"/>
    </location>
</feature>
<dbReference type="SMART" id="SM00717">
    <property type="entry name" value="SANT"/>
    <property type="match status" value="2"/>
</dbReference>
<feature type="domain" description="Myb-like" evidence="3">
    <location>
        <begin position="59"/>
        <end position="102"/>
    </location>
</feature>
<dbReference type="GO" id="GO:0000981">
    <property type="term" value="F:DNA-binding transcription factor activity, RNA polymerase II-specific"/>
    <property type="evidence" value="ECO:0007669"/>
    <property type="project" value="TreeGrafter"/>
</dbReference>
<feature type="domain" description="HTH myb-type" evidence="4">
    <location>
        <begin position="51"/>
        <end position="106"/>
    </location>
</feature>
<gene>
    <name evidence="5" type="primary">mybl2_2</name>
    <name evidence="5" type="ORF">g.65762</name>
</gene>
<sequence>MENVGPEGVRAHGDEEGRGEGDGGVGGGGGAPRPPPPSQLRHPQTAVAKQHKERHVVTWSQQEDDLLREQVGIHGTENWTSIASQFKDKTGRQCRRRWYTYLNAECKKGGWSPEEDMILCEAQKIFGNRWTEIAKVVSGRTDNAVKNRFTTLCKKRAKQDAMSKENHCPYPTSDSENFLFQKGCITTVPSESSSTLKKIRYQIANLKQSHGVNPESLGGETLSTDHARPPFAVVHNCDNVGALPSHQRGVNCLKAVHSDGKALNNKYQGSFLKRDDPKISALLQQAELLSSLALKVSADSTDQCLENAWKELKDYLVENGERGLANNEETQIDFLLDNFEDLIEDLRSSSTGSCPSVRQMDINDDSQCSSEYRCGSNHNSNDPGKGNLLQAEESSLRCHDNAQSFPEDRAQDEKRADREIELPSSSLASVSAAVFSAFEEQRVNDDILLAIQNAEFNSPLQTVPLFSPFKEGLPSPKFSASERQFLLSILGLPSSSPNPNNPSQQPSCKRALLHSL</sequence>
<proteinExistence type="predicted"/>
<accession>A0A1D1YW43</accession>
<dbReference type="Pfam" id="PF13921">
    <property type="entry name" value="Myb_DNA-bind_6"/>
    <property type="match status" value="1"/>
</dbReference>
<dbReference type="Gene3D" id="1.10.10.60">
    <property type="entry name" value="Homeodomain-like"/>
    <property type="match status" value="2"/>
</dbReference>
<protein>
    <submittedName>
        <fullName evidence="5">Myb-related protein B</fullName>
    </submittedName>
</protein>
<keyword evidence="1" id="KW-0238">DNA-binding</keyword>
<feature type="domain" description="HTH myb-type" evidence="4">
    <location>
        <begin position="107"/>
        <end position="157"/>
    </location>
</feature>
<dbReference type="PROSITE" id="PS51294">
    <property type="entry name" value="HTH_MYB"/>
    <property type="match status" value="2"/>
</dbReference>
<dbReference type="PROSITE" id="PS50090">
    <property type="entry name" value="MYB_LIKE"/>
    <property type="match status" value="2"/>
</dbReference>
<dbReference type="AlphaFoldDB" id="A0A1D1YW43"/>
<feature type="compositionally biased region" description="Low complexity" evidence="2">
    <location>
        <begin position="493"/>
        <end position="507"/>
    </location>
</feature>
<dbReference type="EMBL" id="GDJX01009063">
    <property type="protein sequence ID" value="JAT58873.1"/>
    <property type="molecule type" value="Transcribed_RNA"/>
</dbReference>
<evidence type="ECO:0000256" key="2">
    <source>
        <dbReference type="SAM" id="MobiDB-lite"/>
    </source>
</evidence>
<evidence type="ECO:0000256" key="1">
    <source>
        <dbReference type="ARBA" id="ARBA00023125"/>
    </source>
</evidence>
<organism evidence="5">
    <name type="scientific">Anthurium amnicola</name>
    <dbReference type="NCBI Taxonomy" id="1678845"/>
    <lineage>
        <taxon>Eukaryota</taxon>
        <taxon>Viridiplantae</taxon>
        <taxon>Streptophyta</taxon>
        <taxon>Embryophyta</taxon>
        <taxon>Tracheophyta</taxon>
        <taxon>Spermatophyta</taxon>
        <taxon>Magnoliopsida</taxon>
        <taxon>Liliopsida</taxon>
        <taxon>Araceae</taxon>
        <taxon>Pothoideae</taxon>
        <taxon>Potheae</taxon>
        <taxon>Anthurium</taxon>
    </lineage>
</organism>
<dbReference type="InterPro" id="IPR050560">
    <property type="entry name" value="MYB_TF"/>
</dbReference>
<reference evidence="5" key="1">
    <citation type="submission" date="2015-07" db="EMBL/GenBank/DDBJ databases">
        <title>Transcriptome Assembly of Anthurium amnicola.</title>
        <authorList>
            <person name="Suzuki J."/>
        </authorList>
    </citation>
    <scope>NUCLEOTIDE SEQUENCE</scope>
</reference>
<dbReference type="PANTHER" id="PTHR45614">
    <property type="entry name" value="MYB PROTEIN-RELATED"/>
    <property type="match status" value="1"/>
</dbReference>
<dbReference type="SUPFAM" id="SSF46689">
    <property type="entry name" value="Homeodomain-like"/>
    <property type="match status" value="1"/>
</dbReference>
<dbReference type="CDD" id="cd00167">
    <property type="entry name" value="SANT"/>
    <property type="match status" value="2"/>
</dbReference>
<evidence type="ECO:0000259" key="4">
    <source>
        <dbReference type="PROSITE" id="PS51294"/>
    </source>
</evidence>
<evidence type="ECO:0000313" key="5">
    <source>
        <dbReference type="EMBL" id="JAT58873.1"/>
    </source>
</evidence>
<feature type="compositionally biased region" description="Polar residues" evidence="2">
    <location>
        <begin position="368"/>
        <end position="382"/>
    </location>
</feature>
<feature type="compositionally biased region" description="Gly residues" evidence="2">
    <location>
        <begin position="22"/>
        <end position="31"/>
    </location>
</feature>
<feature type="domain" description="Myb-like" evidence="3">
    <location>
        <begin position="103"/>
        <end position="153"/>
    </location>
</feature>
<name>A0A1D1YW43_9ARAE</name>
<dbReference type="InterPro" id="IPR017930">
    <property type="entry name" value="Myb_dom"/>
</dbReference>
<dbReference type="InterPro" id="IPR001005">
    <property type="entry name" value="SANT/Myb"/>
</dbReference>
<feature type="compositionally biased region" description="Basic and acidic residues" evidence="2">
    <location>
        <begin position="394"/>
        <end position="418"/>
    </location>
</feature>
<feature type="compositionally biased region" description="Basic and acidic residues" evidence="2">
    <location>
        <begin position="9"/>
        <end position="21"/>
    </location>
</feature>
<dbReference type="InterPro" id="IPR009057">
    <property type="entry name" value="Homeodomain-like_sf"/>
</dbReference>
<feature type="region of interest" description="Disordered" evidence="2">
    <location>
        <begin position="368"/>
        <end position="418"/>
    </location>
</feature>
<dbReference type="PANTHER" id="PTHR45614:SF76">
    <property type="entry name" value="TRANSCRIPTION FACTOR MYB124"/>
    <property type="match status" value="1"/>
</dbReference>
<dbReference type="GO" id="GO:0005634">
    <property type="term" value="C:nucleus"/>
    <property type="evidence" value="ECO:0007669"/>
    <property type="project" value="TreeGrafter"/>
</dbReference>